<feature type="transmembrane region" description="Helical" evidence="7">
    <location>
        <begin position="45"/>
        <end position="67"/>
    </location>
</feature>
<feature type="transmembrane region" description="Helical" evidence="7">
    <location>
        <begin position="87"/>
        <end position="107"/>
    </location>
</feature>
<feature type="transmembrane region" description="Helical" evidence="7">
    <location>
        <begin position="334"/>
        <end position="356"/>
    </location>
</feature>
<feature type="transmembrane region" description="Helical" evidence="7">
    <location>
        <begin position="303"/>
        <end position="322"/>
    </location>
</feature>
<dbReference type="InterPro" id="IPR036259">
    <property type="entry name" value="MFS_trans_sf"/>
</dbReference>
<dbReference type="AlphaFoldDB" id="A0A1J3DT47"/>
<reference evidence="8" key="1">
    <citation type="submission" date="2016-07" db="EMBL/GenBank/DDBJ databases">
        <title>De novo transcriptome assembly of four accessions of the metal hyperaccumulator plant Noccaea caerulescens.</title>
        <authorList>
            <person name="Blande D."/>
            <person name="Halimaa P."/>
            <person name="Tervahauta A.I."/>
            <person name="Aarts M.G."/>
            <person name="Karenlampi S.O."/>
        </authorList>
    </citation>
    <scope>NUCLEOTIDE SEQUENCE</scope>
</reference>
<name>A0A1J3DT47_NOCCA</name>
<evidence type="ECO:0000256" key="7">
    <source>
        <dbReference type="SAM" id="Phobius"/>
    </source>
</evidence>
<keyword evidence="5 7" id="KW-1133">Transmembrane helix</keyword>
<keyword evidence="4 7" id="KW-0812">Transmembrane</keyword>
<feature type="transmembrane region" description="Helical" evidence="7">
    <location>
        <begin position="119"/>
        <end position="138"/>
    </location>
</feature>
<dbReference type="InterPro" id="IPR004324">
    <property type="entry name" value="FBT"/>
</dbReference>
<dbReference type="Pfam" id="PF03092">
    <property type="entry name" value="BT1"/>
    <property type="match status" value="1"/>
</dbReference>
<dbReference type="CDD" id="cd17484">
    <property type="entry name" value="MFS_FBT"/>
    <property type="match status" value="1"/>
</dbReference>
<evidence type="ECO:0000256" key="1">
    <source>
        <dbReference type="ARBA" id="ARBA00004141"/>
    </source>
</evidence>
<gene>
    <name evidence="8" type="ORF">GA_TR19763_c1_g1_i1_g.65207</name>
</gene>
<proteinExistence type="inferred from homology"/>
<keyword evidence="3" id="KW-0813">Transport</keyword>
<comment type="similarity">
    <text evidence="2">Belongs to the major facilitator superfamily. Folate-biopterin transporter (TC 2.A.71) family.</text>
</comment>
<organism evidence="8">
    <name type="scientific">Noccaea caerulescens</name>
    <name type="common">Alpine penny-cress</name>
    <name type="synonym">Thlaspi caerulescens</name>
    <dbReference type="NCBI Taxonomy" id="107243"/>
    <lineage>
        <taxon>Eukaryota</taxon>
        <taxon>Viridiplantae</taxon>
        <taxon>Streptophyta</taxon>
        <taxon>Embryophyta</taxon>
        <taxon>Tracheophyta</taxon>
        <taxon>Spermatophyta</taxon>
        <taxon>Magnoliopsida</taxon>
        <taxon>eudicotyledons</taxon>
        <taxon>Gunneridae</taxon>
        <taxon>Pentapetalae</taxon>
        <taxon>rosids</taxon>
        <taxon>malvids</taxon>
        <taxon>Brassicales</taxon>
        <taxon>Brassicaceae</taxon>
        <taxon>Coluteocarpeae</taxon>
        <taxon>Noccaea</taxon>
    </lineage>
</organism>
<dbReference type="PANTHER" id="PTHR31585:SF11">
    <property type="entry name" value="FOLATE-BIOPTERIN TRANSPORTER 3-RELATED"/>
    <property type="match status" value="1"/>
</dbReference>
<dbReference type="InterPro" id="IPR039309">
    <property type="entry name" value="BT1"/>
</dbReference>
<dbReference type="Gene3D" id="1.20.1250.20">
    <property type="entry name" value="MFS general substrate transporter like domains"/>
    <property type="match status" value="1"/>
</dbReference>
<accession>A0A1J3DT47</accession>
<protein>
    <submittedName>
        <fullName evidence="8">Putative folate-biopterin transporter 3</fullName>
    </submittedName>
</protein>
<feature type="transmembrane region" description="Helical" evidence="7">
    <location>
        <begin position="144"/>
        <end position="165"/>
    </location>
</feature>
<evidence type="ECO:0000256" key="5">
    <source>
        <dbReference type="ARBA" id="ARBA00022989"/>
    </source>
</evidence>
<evidence type="ECO:0000313" key="8">
    <source>
        <dbReference type="EMBL" id="JAU22303.1"/>
    </source>
</evidence>
<feature type="transmembrane region" description="Helical" evidence="7">
    <location>
        <begin position="402"/>
        <end position="425"/>
    </location>
</feature>
<evidence type="ECO:0000256" key="3">
    <source>
        <dbReference type="ARBA" id="ARBA00022448"/>
    </source>
</evidence>
<evidence type="ECO:0000256" key="4">
    <source>
        <dbReference type="ARBA" id="ARBA00022692"/>
    </source>
</evidence>
<feature type="transmembrane region" description="Helical" evidence="7">
    <location>
        <begin position="437"/>
        <end position="459"/>
    </location>
</feature>
<comment type="subcellular location">
    <subcellularLocation>
        <location evidence="1">Membrane</location>
        <topology evidence="1">Multi-pass membrane protein</topology>
    </subcellularLocation>
</comment>
<feature type="transmembrane region" description="Helical" evidence="7">
    <location>
        <begin position="214"/>
        <end position="232"/>
    </location>
</feature>
<evidence type="ECO:0000256" key="6">
    <source>
        <dbReference type="ARBA" id="ARBA00023136"/>
    </source>
</evidence>
<dbReference type="EMBL" id="GEVI01010017">
    <property type="protein sequence ID" value="JAU22303.1"/>
    <property type="molecule type" value="Transcribed_RNA"/>
</dbReference>
<feature type="transmembrane region" description="Helical" evidence="7">
    <location>
        <begin position="265"/>
        <end position="283"/>
    </location>
</feature>
<sequence>MANRSEEAEDENDSRQNQQVKKRKGVLDLVLKRPLRWLRMLIEELHWSFFFGVIVVYGVSQGLGKGLSKVSTQYYLKDEQMVQPSEAQVYVGLIQIPWIIKPIWGLLTDVVPIFGYRRRPYFIFAGVLATISMMVLWLHTNLHLALALSCLVAASAGVAIADVTIDACVTQCSISHPTLAADLQSLCGLSSSIGSLIGFSLSGVLVHWFGAKGVYGLLGLTAGLVVVVGMLLKESPTRNLGRKHVNEKFVDAGSKIWKTFQYGEVWRPCLFMLLSASVSLHIHEGMFYWYADSKDGPSFSKEAVGSILSFGAIGSLVGILLYQNFLKNFPFRNVVFWALSLSVLSGFLDLILVLRINLKLGVPDYFFIVVDEFVSHMISRIKWLPLLVLSSKLCPAGMEGTFFALLMSIEHVGHLMSSWGGGVLLRSLNVTRTQFDNLWLVIVIRSLLRVIPIGLVFLIPNVDPNSTILPPEMLMNRRNEAVIETKKIEMTALISNEA</sequence>
<keyword evidence="6 7" id="KW-0472">Membrane</keyword>
<dbReference type="PANTHER" id="PTHR31585">
    <property type="entry name" value="FOLATE-BIOPTERIN TRANSPORTER 1, CHLOROPLASTIC"/>
    <property type="match status" value="1"/>
</dbReference>
<feature type="transmembrane region" description="Helical" evidence="7">
    <location>
        <begin position="186"/>
        <end position="208"/>
    </location>
</feature>
<dbReference type="SUPFAM" id="SSF103473">
    <property type="entry name" value="MFS general substrate transporter"/>
    <property type="match status" value="1"/>
</dbReference>
<dbReference type="NCBIfam" id="TIGR00788">
    <property type="entry name" value="fbt"/>
    <property type="match status" value="1"/>
</dbReference>
<dbReference type="GO" id="GO:0016020">
    <property type="term" value="C:membrane"/>
    <property type="evidence" value="ECO:0007669"/>
    <property type="project" value="UniProtKB-SubCell"/>
</dbReference>
<evidence type="ECO:0000256" key="2">
    <source>
        <dbReference type="ARBA" id="ARBA00007015"/>
    </source>
</evidence>